<dbReference type="SMART" id="SM00073">
    <property type="entry name" value="HPT"/>
    <property type="match status" value="1"/>
</dbReference>
<dbReference type="SUPFAM" id="SSF47226">
    <property type="entry name" value="Histidine-containing phosphotransfer domain, HPT domain"/>
    <property type="match status" value="1"/>
</dbReference>
<dbReference type="GO" id="GO:0009927">
    <property type="term" value="F:histidine phosphotransfer kinase activity"/>
    <property type="evidence" value="ECO:0007669"/>
    <property type="project" value="InterPro"/>
</dbReference>
<feature type="region of interest" description="Disordered" evidence="2">
    <location>
        <begin position="1"/>
        <end position="22"/>
    </location>
</feature>
<dbReference type="PANTHER" id="PTHR28242:SF52">
    <property type="entry name" value="PHOSPHORELAY INTERMEDIATE PROTEIN YPD1"/>
    <property type="match status" value="1"/>
</dbReference>
<evidence type="ECO:0000256" key="1">
    <source>
        <dbReference type="PROSITE-ProRule" id="PRU00110"/>
    </source>
</evidence>
<dbReference type="AlphaFoldDB" id="A0A2H4SMG9"/>
<dbReference type="OrthoDB" id="1673781at2759"/>
<feature type="domain" description="HPt" evidence="3">
    <location>
        <begin position="74"/>
        <end position="172"/>
    </location>
</feature>
<dbReference type="InterPro" id="IPR045871">
    <property type="entry name" value="AHP1-5/YPD1"/>
</dbReference>
<dbReference type="InterPro" id="IPR036641">
    <property type="entry name" value="HPT_dom_sf"/>
</dbReference>
<dbReference type="GO" id="GO:0005634">
    <property type="term" value="C:nucleus"/>
    <property type="evidence" value="ECO:0007669"/>
    <property type="project" value="TreeGrafter"/>
</dbReference>
<reference evidence="4 5" key="1">
    <citation type="journal article" date="2017" name="BMC Genomics">
        <title>Chromosome level assembly and secondary metabolite potential of the parasitic fungus Cordyceps militaris.</title>
        <authorList>
            <person name="Kramer G.J."/>
            <person name="Nodwell J.R."/>
        </authorList>
    </citation>
    <scope>NUCLEOTIDE SEQUENCE [LARGE SCALE GENOMIC DNA]</scope>
    <source>
        <strain evidence="4 5">ATCC 34164</strain>
    </source>
</reference>
<dbReference type="PROSITE" id="PS50894">
    <property type="entry name" value="HPT"/>
    <property type="match status" value="1"/>
</dbReference>
<dbReference type="GO" id="GO:0005737">
    <property type="term" value="C:cytoplasm"/>
    <property type="evidence" value="ECO:0007669"/>
    <property type="project" value="TreeGrafter"/>
</dbReference>
<sequence length="189" mass="21012">MLSMLSLPPQRPAVSRSSSSYPPTYTCSENCSCANMPAAGAEDDYTDDEMEIDLGDTIDMPTFSQILEMDEPGDREFSASIVFGFFDQVEETFASMDKAVAEKNLEELSSLGHFLKGSSATLGLVRVRDGCEKIQRFGKLENEDGSSEPDADLCLERLKEALATVKMDYQAAEIRLREFYKAEENREEA</sequence>
<evidence type="ECO:0000259" key="3">
    <source>
        <dbReference type="PROSITE" id="PS50894"/>
    </source>
</evidence>
<dbReference type="GO" id="GO:0000160">
    <property type="term" value="P:phosphorelay signal transduction system"/>
    <property type="evidence" value="ECO:0007669"/>
    <property type="project" value="InterPro"/>
</dbReference>
<dbReference type="InterPro" id="IPR008207">
    <property type="entry name" value="Sig_transdc_His_kin_Hpt_dom"/>
</dbReference>
<dbReference type="Proteomes" id="UP000323067">
    <property type="component" value="Chromosome v"/>
</dbReference>
<evidence type="ECO:0000313" key="5">
    <source>
        <dbReference type="Proteomes" id="UP000323067"/>
    </source>
</evidence>
<gene>
    <name evidence="4" type="ORF">A9K55_003786</name>
</gene>
<dbReference type="Gene3D" id="1.20.120.160">
    <property type="entry name" value="HPT domain"/>
    <property type="match status" value="1"/>
</dbReference>
<feature type="compositionally biased region" description="Low complexity" evidence="2">
    <location>
        <begin position="12"/>
        <end position="22"/>
    </location>
</feature>
<proteinExistence type="predicted"/>
<evidence type="ECO:0000256" key="2">
    <source>
        <dbReference type="SAM" id="MobiDB-lite"/>
    </source>
</evidence>
<accession>A0A2H4SMG9</accession>
<feature type="modified residue" description="Phosphohistidine" evidence="1">
    <location>
        <position position="113"/>
    </location>
</feature>
<name>A0A2H4SMG9_CORMI</name>
<dbReference type="CDD" id="cd00088">
    <property type="entry name" value="HPT"/>
    <property type="match status" value="1"/>
</dbReference>
<keyword evidence="1" id="KW-0597">Phosphoprotein</keyword>
<dbReference type="Pfam" id="PF01627">
    <property type="entry name" value="Hpt"/>
    <property type="match status" value="1"/>
</dbReference>
<dbReference type="VEuPathDB" id="FungiDB:A9K55_003786"/>
<dbReference type="EMBL" id="CP023325">
    <property type="protein sequence ID" value="ATY64304.1"/>
    <property type="molecule type" value="Genomic_DNA"/>
</dbReference>
<organism evidence="4 5">
    <name type="scientific">Cordyceps militaris</name>
    <name type="common">Caterpillar fungus</name>
    <name type="synonym">Clavaria militaris</name>
    <dbReference type="NCBI Taxonomy" id="73501"/>
    <lineage>
        <taxon>Eukaryota</taxon>
        <taxon>Fungi</taxon>
        <taxon>Dikarya</taxon>
        <taxon>Ascomycota</taxon>
        <taxon>Pezizomycotina</taxon>
        <taxon>Sordariomycetes</taxon>
        <taxon>Hypocreomycetidae</taxon>
        <taxon>Hypocreales</taxon>
        <taxon>Cordycipitaceae</taxon>
        <taxon>Cordyceps</taxon>
    </lineage>
</organism>
<evidence type="ECO:0000313" key="4">
    <source>
        <dbReference type="EMBL" id="ATY64304.1"/>
    </source>
</evidence>
<protein>
    <submittedName>
        <fullName evidence="4">Signal transduction histidine phosphotransfer (Hpt) domain</fullName>
    </submittedName>
</protein>
<dbReference type="GO" id="GO:0043424">
    <property type="term" value="F:protein histidine kinase binding"/>
    <property type="evidence" value="ECO:0007669"/>
    <property type="project" value="InterPro"/>
</dbReference>
<dbReference type="VEuPathDB" id="FungiDB:CCM_05020"/>
<dbReference type="PANTHER" id="PTHR28242">
    <property type="entry name" value="PHOSPHORELAY INTERMEDIATE PROTEIN YPD1"/>
    <property type="match status" value="1"/>
</dbReference>